<dbReference type="RefSeq" id="XP_016638478.1">
    <property type="nucleotide sequence ID" value="XM_016784245.1"/>
</dbReference>
<sequence length="496" mass="52866">MADPPVGSHAGSDMLLSPDGSHSKHESTTETGPEAARPIQQSISNISLMEQPAVLATGRTLPDTSDAALSGSDGISNNSGGEDDGSDSGIDDPNWDAVSETASETLSPEEILAQERRREEIRKGKAKEVISSRPGSPSQSHHGENTRDPPSDAWLPSSDMGQPLEVAIRQLALREPLADLLERSEDGGASQHAVPGPSAEGGPVLSEPKAGETAETEGYFFVPWERDPDRPLQKLPIRFRDCLGRTFLFPWEKARTWKGTKHLINEALGHVDDIGGQVKAGHYDLIAWDVWESEKFASINPKLTSYVQPPQESQHSEDSSSGSPAAEAPPAGFVGSVVNGNGSPTKDMGVKTRNAVILPELWEFVVEPGMLISMVLWPWKKKKKPFHPSSSGSGWSSFTPGGQMQTVTVGTGRGRGGGMIPPNQPLGRGRGAPPPPPLAPHGPHAAVPPHLIHNPPPAGVPPGAGRGTWQAPPPPRGITIVHARTIIPKTRKKQER</sequence>
<evidence type="ECO:0000313" key="3">
    <source>
        <dbReference type="EMBL" id="KEZ38679.1"/>
    </source>
</evidence>
<feature type="compositionally biased region" description="Basic and acidic residues" evidence="1">
    <location>
        <begin position="141"/>
        <end position="150"/>
    </location>
</feature>
<feature type="compositionally biased region" description="Acidic residues" evidence="1">
    <location>
        <begin position="81"/>
        <end position="94"/>
    </location>
</feature>
<proteinExistence type="predicted"/>
<feature type="compositionally biased region" description="Low complexity" evidence="1">
    <location>
        <begin position="70"/>
        <end position="80"/>
    </location>
</feature>
<accession>A0A084FUB7</accession>
<feature type="compositionally biased region" description="Basic and acidic residues" evidence="1">
    <location>
        <begin position="113"/>
        <end position="130"/>
    </location>
</feature>
<dbReference type="AlphaFoldDB" id="A0A084FUB7"/>
<name>A0A084FUB7_PSEDA</name>
<feature type="compositionally biased region" description="Polar residues" evidence="1">
    <location>
        <begin position="39"/>
        <end position="48"/>
    </location>
</feature>
<evidence type="ECO:0000313" key="4">
    <source>
        <dbReference type="Proteomes" id="UP000028545"/>
    </source>
</evidence>
<feature type="compositionally biased region" description="Low complexity" evidence="1">
    <location>
        <begin position="441"/>
        <end position="451"/>
    </location>
</feature>
<dbReference type="KEGG" id="sapo:SAPIO_CDS10698"/>
<dbReference type="InterPro" id="IPR054464">
    <property type="entry name" value="ULD_fung"/>
</dbReference>
<gene>
    <name evidence="3" type="ORF">SAPIO_CDS10698</name>
</gene>
<feature type="compositionally biased region" description="Low complexity" evidence="1">
    <location>
        <begin position="308"/>
        <end position="343"/>
    </location>
</feature>
<dbReference type="HOGENOM" id="CLU_549989_0_0_1"/>
<reference evidence="3 4" key="1">
    <citation type="journal article" date="2014" name="Genome Announc.">
        <title>Draft genome sequence of the pathogenic fungus Scedosporium apiospermum.</title>
        <authorList>
            <person name="Vandeputte P."/>
            <person name="Ghamrawi S."/>
            <person name="Rechenmann M."/>
            <person name="Iltis A."/>
            <person name="Giraud S."/>
            <person name="Fleury M."/>
            <person name="Thornton C."/>
            <person name="Delhaes L."/>
            <person name="Meyer W."/>
            <person name="Papon N."/>
            <person name="Bouchara J.P."/>
        </authorList>
    </citation>
    <scope>NUCLEOTIDE SEQUENCE [LARGE SCALE GENOMIC DNA]</scope>
    <source>
        <strain evidence="3 4">IHEM 14462</strain>
    </source>
</reference>
<evidence type="ECO:0000259" key="2">
    <source>
        <dbReference type="Pfam" id="PF22893"/>
    </source>
</evidence>
<comment type="caution">
    <text evidence="3">The sequence shown here is derived from an EMBL/GenBank/DDBJ whole genome shotgun (WGS) entry which is preliminary data.</text>
</comment>
<feature type="domain" description="Ubiquitin-like" evidence="2">
    <location>
        <begin position="234"/>
        <end position="287"/>
    </location>
</feature>
<feature type="region of interest" description="Disordered" evidence="1">
    <location>
        <begin position="306"/>
        <end position="346"/>
    </location>
</feature>
<protein>
    <recommendedName>
        <fullName evidence="2">Ubiquitin-like domain-containing protein</fullName>
    </recommendedName>
</protein>
<dbReference type="GeneID" id="27719920"/>
<dbReference type="Proteomes" id="UP000028545">
    <property type="component" value="Unassembled WGS sequence"/>
</dbReference>
<feature type="region of interest" description="Disordered" evidence="1">
    <location>
        <begin position="1"/>
        <end position="159"/>
    </location>
</feature>
<feature type="compositionally biased region" description="Low complexity" evidence="1">
    <location>
        <begin position="389"/>
        <end position="410"/>
    </location>
</feature>
<evidence type="ECO:0000256" key="1">
    <source>
        <dbReference type="SAM" id="MobiDB-lite"/>
    </source>
</evidence>
<dbReference type="EMBL" id="JOWA01000176">
    <property type="protein sequence ID" value="KEZ38679.1"/>
    <property type="molecule type" value="Genomic_DNA"/>
</dbReference>
<dbReference type="OrthoDB" id="3045089at2759"/>
<feature type="region of interest" description="Disordered" evidence="1">
    <location>
        <begin position="386"/>
        <end position="496"/>
    </location>
</feature>
<dbReference type="VEuPathDB" id="FungiDB:SAPIO_CDS10698"/>
<feature type="region of interest" description="Disordered" evidence="1">
    <location>
        <begin position="184"/>
        <end position="212"/>
    </location>
</feature>
<keyword evidence="4" id="KW-1185">Reference proteome</keyword>
<dbReference type="Pfam" id="PF22893">
    <property type="entry name" value="ULD_2"/>
    <property type="match status" value="1"/>
</dbReference>
<organism evidence="3 4">
    <name type="scientific">Pseudallescheria apiosperma</name>
    <name type="common">Scedosporium apiospermum</name>
    <dbReference type="NCBI Taxonomy" id="563466"/>
    <lineage>
        <taxon>Eukaryota</taxon>
        <taxon>Fungi</taxon>
        <taxon>Dikarya</taxon>
        <taxon>Ascomycota</taxon>
        <taxon>Pezizomycotina</taxon>
        <taxon>Sordariomycetes</taxon>
        <taxon>Hypocreomycetidae</taxon>
        <taxon>Microascales</taxon>
        <taxon>Microascaceae</taxon>
        <taxon>Scedosporium</taxon>
    </lineage>
</organism>